<accession>A0A833VRC8</accession>
<name>A0A833VRC8_9POAL</name>
<dbReference type="AlphaFoldDB" id="A0A833VRC8"/>
<keyword evidence="2" id="KW-1133">Transmembrane helix</keyword>
<proteinExistence type="predicted"/>
<feature type="compositionally biased region" description="Polar residues" evidence="1">
    <location>
        <begin position="30"/>
        <end position="47"/>
    </location>
</feature>
<organism evidence="3 4">
    <name type="scientific">Carex littledalei</name>
    <dbReference type="NCBI Taxonomy" id="544730"/>
    <lineage>
        <taxon>Eukaryota</taxon>
        <taxon>Viridiplantae</taxon>
        <taxon>Streptophyta</taxon>
        <taxon>Embryophyta</taxon>
        <taxon>Tracheophyta</taxon>
        <taxon>Spermatophyta</taxon>
        <taxon>Magnoliopsida</taxon>
        <taxon>Liliopsida</taxon>
        <taxon>Poales</taxon>
        <taxon>Cyperaceae</taxon>
        <taxon>Cyperoideae</taxon>
        <taxon>Cariceae</taxon>
        <taxon>Carex</taxon>
        <taxon>Carex subgen. Euthyceras</taxon>
    </lineage>
</organism>
<feature type="region of interest" description="Disordered" evidence="1">
    <location>
        <begin position="89"/>
        <end position="113"/>
    </location>
</feature>
<protein>
    <submittedName>
        <fullName evidence="3">Uncharacterized protein</fullName>
    </submittedName>
</protein>
<dbReference type="EMBL" id="SWLB01000012">
    <property type="protein sequence ID" value="KAF3332038.1"/>
    <property type="molecule type" value="Genomic_DNA"/>
</dbReference>
<dbReference type="PANTHER" id="PTHR35469:SF4">
    <property type="entry name" value="TRANSMEMBRANE PROTEIN"/>
    <property type="match status" value="1"/>
</dbReference>
<keyword evidence="2" id="KW-0812">Transmembrane</keyword>
<gene>
    <name evidence="3" type="ORF">FCM35_KLT03444</name>
</gene>
<evidence type="ECO:0000256" key="2">
    <source>
        <dbReference type="SAM" id="Phobius"/>
    </source>
</evidence>
<sequence>MEMEMEKEKAREARRRKILERGSDRIAMITASQTPSDTPPTQQSVPKKQNEMEARDKNITSNLTVAAREETAPRIKEKTISNVVKTKDGIEEVQTEREENAAPRSINTPNSTENKSKYVNPWILSPAEIGQAFSDTEIIRLVFVIFFTFLVMKGFIMSKPMLILLLTDIAVVAGFLILNMGEDKKNKKKKYNMPTDKLGISIEVGFLAQKVLGAIFMDFCIYTVIIICGMGI</sequence>
<feature type="transmembrane region" description="Helical" evidence="2">
    <location>
        <begin position="138"/>
        <end position="156"/>
    </location>
</feature>
<feature type="compositionally biased region" description="Basic and acidic residues" evidence="1">
    <location>
        <begin position="48"/>
        <end position="57"/>
    </location>
</feature>
<feature type="region of interest" description="Disordered" evidence="1">
    <location>
        <begin position="1"/>
        <end position="57"/>
    </location>
</feature>
<feature type="compositionally biased region" description="Basic and acidic residues" evidence="1">
    <location>
        <begin position="89"/>
        <end position="101"/>
    </location>
</feature>
<evidence type="ECO:0000313" key="4">
    <source>
        <dbReference type="Proteomes" id="UP000623129"/>
    </source>
</evidence>
<evidence type="ECO:0000313" key="3">
    <source>
        <dbReference type="EMBL" id="KAF3332038.1"/>
    </source>
</evidence>
<dbReference type="Proteomes" id="UP000623129">
    <property type="component" value="Unassembled WGS sequence"/>
</dbReference>
<comment type="caution">
    <text evidence="3">The sequence shown here is derived from an EMBL/GenBank/DDBJ whole genome shotgun (WGS) entry which is preliminary data.</text>
</comment>
<keyword evidence="4" id="KW-1185">Reference proteome</keyword>
<dbReference type="PANTHER" id="PTHR35469">
    <property type="entry name" value="TRANSMEMBRANE PROTEIN"/>
    <property type="match status" value="1"/>
</dbReference>
<feature type="compositionally biased region" description="Basic and acidic residues" evidence="1">
    <location>
        <begin position="1"/>
        <end position="11"/>
    </location>
</feature>
<dbReference type="OrthoDB" id="660676at2759"/>
<reference evidence="3" key="1">
    <citation type="submission" date="2020-01" db="EMBL/GenBank/DDBJ databases">
        <title>Genome sequence of Kobresia littledalei, the first chromosome-level genome in the family Cyperaceae.</title>
        <authorList>
            <person name="Qu G."/>
        </authorList>
    </citation>
    <scope>NUCLEOTIDE SEQUENCE</scope>
    <source>
        <strain evidence="3">C.B.Clarke</strain>
        <tissue evidence="3">Leaf</tissue>
    </source>
</reference>
<evidence type="ECO:0000256" key="1">
    <source>
        <dbReference type="SAM" id="MobiDB-lite"/>
    </source>
</evidence>
<feature type="transmembrane region" description="Helical" evidence="2">
    <location>
        <begin position="162"/>
        <end position="181"/>
    </location>
</feature>
<keyword evidence="2" id="KW-0472">Membrane</keyword>